<keyword evidence="2" id="KW-0238">DNA-binding</keyword>
<evidence type="ECO:0000259" key="5">
    <source>
        <dbReference type="PROSITE" id="PS51078"/>
    </source>
</evidence>
<dbReference type="InterPro" id="IPR036390">
    <property type="entry name" value="WH_DNA-bd_sf"/>
</dbReference>
<dbReference type="InterPro" id="IPR050707">
    <property type="entry name" value="HTH_MetabolicPath_Reg"/>
</dbReference>
<keyword evidence="1" id="KW-0805">Transcription regulation</keyword>
<proteinExistence type="predicted"/>
<feature type="domain" description="IclR-ED" evidence="5">
    <location>
        <begin position="78"/>
        <end position="240"/>
    </location>
</feature>
<evidence type="ECO:0000313" key="7">
    <source>
        <dbReference type="Proteomes" id="UP001596496"/>
    </source>
</evidence>
<evidence type="ECO:0000256" key="3">
    <source>
        <dbReference type="ARBA" id="ARBA00023163"/>
    </source>
</evidence>
<dbReference type="PANTHER" id="PTHR30136">
    <property type="entry name" value="HELIX-TURN-HELIX TRANSCRIPTIONAL REGULATOR, ICLR FAMILY"/>
    <property type="match status" value="1"/>
</dbReference>
<dbReference type="PANTHER" id="PTHR30136:SF35">
    <property type="entry name" value="HTH-TYPE TRANSCRIPTIONAL REGULATOR RV1719"/>
    <property type="match status" value="1"/>
</dbReference>
<feature type="domain" description="HTH iclR-type" evidence="4">
    <location>
        <begin position="18"/>
        <end position="77"/>
    </location>
</feature>
<evidence type="ECO:0000313" key="6">
    <source>
        <dbReference type="EMBL" id="MFC7385667.1"/>
    </source>
</evidence>
<dbReference type="InterPro" id="IPR029016">
    <property type="entry name" value="GAF-like_dom_sf"/>
</dbReference>
<dbReference type="SMART" id="SM00346">
    <property type="entry name" value="HTH_ICLR"/>
    <property type="match status" value="1"/>
</dbReference>
<evidence type="ECO:0000259" key="4">
    <source>
        <dbReference type="PROSITE" id="PS51077"/>
    </source>
</evidence>
<keyword evidence="7" id="KW-1185">Reference proteome</keyword>
<dbReference type="RefSeq" id="WP_380829561.1">
    <property type="nucleotide sequence ID" value="NZ_JBHTCG010000020.1"/>
</dbReference>
<gene>
    <name evidence="6" type="ORF">ACFQSB_25905</name>
</gene>
<accession>A0ABW2P7S2</accession>
<dbReference type="EMBL" id="JBHTCG010000020">
    <property type="protein sequence ID" value="MFC7385667.1"/>
    <property type="molecule type" value="Genomic_DNA"/>
</dbReference>
<dbReference type="PROSITE" id="PS51077">
    <property type="entry name" value="HTH_ICLR"/>
    <property type="match status" value="1"/>
</dbReference>
<dbReference type="InterPro" id="IPR036388">
    <property type="entry name" value="WH-like_DNA-bd_sf"/>
</dbReference>
<evidence type="ECO:0000256" key="2">
    <source>
        <dbReference type="ARBA" id="ARBA00023125"/>
    </source>
</evidence>
<dbReference type="PROSITE" id="PS51078">
    <property type="entry name" value="ICLR_ED"/>
    <property type="match status" value="1"/>
</dbReference>
<protein>
    <submittedName>
        <fullName evidence="6">IclR family transcriptional regulator</fullName>
    </submittedName>
</protein>
<keyword evidence="3" id="KW-0804">Transcription</keyword>
<reference evidence="7" key="1">
    <citation type="journal article" date="2019" name="Int. J. Syst. Evol. Microbiol.">
        <title>The Global Catalogue of Microorganisms (GCM) 10K type strain sequencing project: providing services to taxonomists for standard genome sequencing and annotation.</title>
        <authorList>
            <consortium name="The Broad Institute Genomics Platform"/>
            <consortium name="The Broad Institute Genome Sequencing Center for Infectious Disease"/>
            <person name="Wu L."/>
            <person name="Ma J."/>
        </authorList>
    </citation>
    <scope>NUCLEOTIDE SEQUENCE [LARGE SCALE GENOMIC DNA]</scope>
    <source>
        <strain evidence="7">CECT 7649</strain>
    </source>
</reference>
<comment type="caution">
    <text evidence="6">The sequence shown here is derived from an EMBL/GenBank/DDBJ whole genome shotgun (WGS) entry which is preliminary data.</text>
</comment>
<dbReference type="Pfam" id="PF01614">
    <property type="entry name" value="IclR_C"/>
    <property type="match status" value="2"/>
</dbReference>
<dbReference type="Proteomes" id="UP001596496">
    <property type="component" value="Unassembled WGS sequence"/>
</dbReference>
<dbReference type="InterPro" id="IPR014757">
    <property type="entry name" value="Tscrpt_reg_IclR_C"/>
</dbReference>
<organism evidence="6 7">
    <name type="scientific">Sphaerisporangium rhizosphaerae</name>
    <dbReference type="NCBI Taxonomy" id="2269375"/>
    <lineage>
        <taxon>Bacteria</taxon>
        <taxon>Bacillati</taxon>
        <taxon>Actinomycetota</taxon>
        <taxon>Actinomycetes</taxon>
        <taxon>Streptosporangiales</taxon>
        <taxon>Streptosporangiaceae</taxon>
        <taxon>Sphaerisporangium</taxon>
    </lineage>
</organism>
<dbReference type="Pfam" id="PF09339">
    <property type="entry name" value="HTH_IclR"/>
    <property type="match status" value="1"/>
</dbReference>
<dbReference type="SUPFAM" id="SSF55781">
    <property type="entry name" value="GAF domain-like"/>
    <property type="match status" value="1"/>
</dbReference>
<evidence type="ECO:0000256" key="1">
    <source>
        <dbReference type="ARBA" id="ARBA00023015"/>
    </source>
</evidence>
<dbReference type="SUPFAM" id="SSF46785">
    <property type="entry name" value="Winged helix' DNA-binding domain"/>
    <property type="match status" value="1"/>
</dbReference>
<name>A0ABW2P7S2_9ACTN</name>
<dbReference type="Gene3D" id="1.10.10.10">
    <property type="entry name" value="Winged helix-like DNA-binding domain superfamily/Winged helix DNA-binding domain"/>
    <property type="match status" value="1"/>
</dbReference>
<dbReference type="InterPro" id="IPR005471">
    <property type="entry name" value="Tscrpt_reg_IclR_N"/>
</dbReference>
<dbReference type="Gene3D" id="3.30.450.40">
    <property type="match status" value="1"/>
</dbReference>
<sequence length="240" mass="24772">MTGSVGADSANGPVTAGRGVLEGAFTLLDVLERTGEAGLTRVAAESGLPKATAYRLLEQLTDLGAVEKSGGRYRVGERVHRLAGAWRASPALRQAVQRPLRRFARMTGATVGVCVLSHGHTMVIDAVAGEMRHLAPIVPGTSSPCWTTAAGRVLLACTPAGRSLALPPGSGRRELADIRDTGVAYDRGELMPLVRCVAAPLHDAAGETVAALYALVGASHPLPRLADTTARVAGAISTSL</sequence>